<keyword evidence="3" id="KW-0378">Hydrolase</keyword>
<dbReference type="CDD" id="cd16143">
    <property type="entry name" value="ARS_like"/>
    <property type="match status" value="1"/>
</dbReference>
<dbReference type="PROSITE" id="PS00523">
    <property type="entry name" value="SULFATASE_1"/>
    <property type="match status" value="1"/>
</dbReference>
<comment type="similarity">
    <text evidence="1">Belongs to the sulfatase family.</text>
</comment>
<dbReference type="Gene3D" id="3.40.720.10">
    <property type="entry name" value="Alkaline Phosphatase, subunit A"/>
    <property type="match status" value="1"/>
</dbReference>
<dbReference type="Proteomes" id="UP001202961">
    <property type="component" value="Unassembled WGS sequence"/>
</dbReference>
<organism evidence="7 8">
    <name type="scientific">Aporhodopirellula aestuarii</name>
    <dbReference type="NCBI Taxonomy" id="2950107"/>
    <lineage>
        <taxon>Bacteria</taxon>
        <taxon>Pseudomonadati</taxon>
        <taxon>Planctomycetota</taxon>
        <taxon>Planctomycetia</taxon>
        <taxon>Pirellulales</taxon>
        <taxon>Pirellulaceae</taxon>
        <taxon>Aporhodopirellula</taxon>
    </lineage>
</organism>
<evidence type="ECO:0000259" key="6">
    <source>
        <dbReference type="Pfam" id="PF00884"/>
    </source>
</evidence>
<reference evidence="7 8" key="1">
    <citation type="journal article" date="2022" name="Syst. Appl. Microbiol.">
        <title>Rhodopirellula aestuarii sp. nov., a novel member of the genus Rhodopirellula isolated from brackish sediments collected in the Tagus River estuary, Portugal.</title>
        <authorList>
            <person name="Vitorino I.R."/>
            <person name="Klimek D."/>
            <person name="Calusinska M."/>
            <person name="Lobo-da-Cunha A."/>
            <person name="Vasconcelos V."/>
            <person name="Lage O.M."/>
        </authorList>
    </citation>
    <scope>NUCLEOTIDE SEQUENCE [LARGE SCALE GENOMIC DNA]</scope>
    <source>
        <strain evidence="7 8">ICT_H3.1</strain>
    </source>
</reference>
<dbReference type="InterPro" id="IPR024607">
    <property type="entry name" value="Sulfatase_CS"/>
</dbReference>
<evidence type="ECO:0000256" key="4">
    <source>
        <dbReference type="ARBA" id="ARBA00022837"/>
    </source>
</evidence>
<evidence type="ECO:0000313" key="7">
    <source>
        <dbReference type="EMBL" id="MCM2369796.1"/>
    </source>
</evidence>
<feature type="domain" description="Sulfatase N-terminal" evidence="6">
    <location>
        <begin position="39"/>
        <end position="393"/>
    </location>
</feature>
<evidence type="ECO:0000256" key="5">
    <source>
        <dbReference type="SAM" id="SignalP"/>
    </source>
</evidence>
<dbReference type="InterPro" id="IPR050738">
    <property type="entry name" value="Sulfatase"/>
</dbReference>
<dbReference type="InterPro" id="IPR017850">
    <property type="entry name" value="Alkaline_phosphatase_core_sf"/>
</dbReference>
<evidence type="ECO:0000313" key="8">
    <source>
        <dbReference type="Proteomes" id="UP001202961"/>
    </source>
</evidence>
<evidence type="ECO:0000256" key="3">
    <source>
        <dbReference type="ARBA" id="ARBA00022801"/>
    </source>
</evidence>
<dbReference type="SUPFAM" id="SSF53649">
    <property type="entry name" value="Alkaline phosphatase-like"/>
    <property type="match status" value="1"/>
</dbReference>
<dbReference type="PANTHER" id="PTHR42693">
    <property type="entry name" value="ARYLSULFATASE FAMILY MEMBER"/>
    <property type="match status" value="1"/>
</dbReference>
<dbReference type="Pfam" id="PF00884">
    <property type="entry name" value="Sulfatase"/>
    <property type="match status" value="1"/>
</dbReference>
<keyword evidence="2" id="KW-0479">Metal-binding</keyword>
<evidence type="ECO:0000256" key="2">
    <source>
        <dbReference type="ARBA" id="ARBA00022723"/>
    </source>
</evidence>
<dbReference type="InterPro" id="IPR000917">
    <property type="entry name" value="Sulfatase_N"/>
</dbReference>
<dbReference type="RefSeq" id="WP_250927466.1">
    <property type="nucleotide sequence ID" value="NZ_JAMQBK010000013.1"/>
</dbReference>
<feature type="chain" id="PRO_5045366436" evidence="5">
    <location>
        <begin position="27"/>
        <end position="539"/>
    </location>
</feature>
<feature type="signal peptide" evidence="5">
    <location>
        <begin position="1"/>
        <end position="26"/>
    </location>
</feature>
<comment type="caution">
    <text evidence="7">The sequence shown here is derived from an EMBL/GenBank/DDBJ whole genome shotgun (WGS) entry which is preliminary data.</text>
</comment>
<accession>A0ABT0TYX0</accession>
<protein>
    <submittedName>
        <fullName evidence="7">Arylsulfatase</fullName>
    </submittedName>
</protein>
<keyword evidence="8" id="KW-1185">Reference proteome</keyword>
<dbReference type="EMBL" id="JAMQBK010000013">
    <property type="protein sequence ID" value="MCM2369796.1"/>
    <property type="molecule type" value="Genomic_DNA"/>
</dbReference>
<dbReference type="PANTHER" id="PTHR42693:SF53">
    <property type="entry name" value="ENDO-4-O-SULFATASE"/>
    <property type="match status" value="1"/>
</dbReference>
<proteinExistence type="inferred from homology"/>
<gene>
    <name evidence="7" type="ORF">NB063_04090</name>
</gene>
<dbReference type="Gene3D" id="3.30.1120.10">
    <property type="match status" value="1"/>
</dbReference>
<evidence type="ECO:0000256" key="1">
    <source>
        <dbReference type="ARBA" id="ARBA00008779"/>
    </source>
</evidence>
<keyword evidence="4" id="KW-0106">Calcium</keyword>
<name>A0ABT0TYX0_9BACT</name>
<keyword evidence="5" id="KW-0732">Signal</keyword>
<sequence>MFFARRACVFTLLIFAQSFVGVKANAESKQSEPDTPPPPNVVFIFADDLGYGDLGCYGATKVQTPNIDRLATQGRMFSDAHSASAVCTPSRYALLTGEYPIRALNGKGVWGPLSPFSGLIIDTDTPTIGKVFKNQGYSTACLGKWHLGFGEGKNDWSVPLTPGPNEVGFDYYFGVPLVNSGSPFVYVENDTIVGYDPADPLKAGVPPSPTPRFPEEASVKGPNKFTGALAAHKIYDDEKTGTLLTEKAVSWISQNKDNPFFLYFATTNIHHPFTPAPRFKGTSQCGLYGDYIHELDWMVGEILASLEHNGLSDNTLVIFTSDNGGMLNYGGRIAMEAGHRINGDLLGFKFGAWEGGHRVPMIAKWPGKIEAGSKSDQLICNVDMLATFMALTDQDASKLQDKDSINMLPAFVGNPTEPLRSELLLAPHKSTNLSIRKGKWMYISGRGSGGFNGSKPNQHAWGGPPAAAFAGSVNSDIENGKIKPNAPPAQLYDLENDLYQTKNLYREYPEIVQEMEMLLKTYSGKIDPGRPRNRKAKTR</sequence>